<dbReference type="InterPro" id="IPR050330">
    <property type="entry name" value="Bact_OuterMem_StrucFunc"/>
</dbReference>
<proteinExistence type="predicted"/>
<feature type="domain" description="OmpA-like" evidence="6">
    <location>
        <begin position="97"/>
        <end position="214"/>
    </location>
</feature>
<dbReference type="GO" id="GO:0009279">
    <property type="term" value="C:cell outer membrane"/>
    <property type="evidence" value="ECO:0007669"/>
    <property type="project" value="UniProtKB-SubCell"/>
</dbReference>
<evidence type="ECO:0000256" key="2">
    <source>
        <dbReference type="ARBA" id="ARBA00023136"/>
    </source>
</evidence>
<evidence type="ECO:0000256" key="3">
    <source>
        <dbReference type="ARBA" id="ARBA00023237"/>
    </source>
</evidence>
<dbReference type="PRINTS" id="PR01023">
    <property type="entry name" value="NAFLGMOTY"/>
</dbReference>
<organism evidence="7">
    <name type="scientific">Chitinibacter mangrovi</name>
    <dbReference type="NCBI Taxonomy" id="3153927"/>
    <lineage>
        <taxon>Bacteria</taxon>
        <taxon>Pseudomonadati</taxon>
        <taxon>Pseudomonadota</taxon>
        <taxon>Betaproteobacteria</taxon>
        <taxon>Neisseriales</taxon>
        <taxon>Chitinibacteraceae</taxon>
        <taxon>Chitinibacter</taxon>
    </lineage>
</organism>
<dbReference type="InterPro" id="IPR039567">
    <property type="entry name" value="Gly-zipper"/>
</dbReference>
<dbReference type="AlphaFoldDB" id="A0AAU7FCS3"/>
<gene>
    <name evidence="7" type="ORF">ABHF33_03235</name>
</gene>
<evidence type="ECO:0000256" key="4">
    <source>
        <dbReference type="PROSITE-ProRule" id="PRU00473"/>
    </source>
</evidence>
<dbReference type="InterPro" id="IPR006665">
    <property type="entry name" value="OmpA-like"/>
</dbReference>
<reference evidence="7" key="1">
    <citation type="submission" date="2024-05" db="EMBL/GenBank/DDBJ databases">
        <authorList>
            <person name="Yang L."/>
            <person name="Pan L."/>
        </authorList>
    </citation>
    <scope>NUCLEOTIDE SEQUENCE</scope>
    <source>
        <strain evidence="7">FCG-7</strain>
    </source>
</reference>
<sequence>MKKLMMPGLLAISLSMAGCANMTPEQQGATIGAVGGAIAGAVISSATGGKHVARDAAIGAAIGGIGGYAWSAHMEKQRKEMEAATQGTGIEVSKTANNELKIDVPSDFSFDTGKYAIKPNMRPVLDKLGQTLNQNQVTRVRIIGHTDSTGTDAINNPLSVNRAGAVQAYLVNRGVAGNRMSIDGRGSYEPVADNNSAAGRAQNRRVEIFVAEPAPASK</sequence>
<dbReference type="EMBL" id="CP157355">
    <property type="protein sequence ID" value="XBM01319.1"/>
    <property type="molecule type" value="Genomic_DNA"/>
</dbReference>
<keyword evidence="5" id="KW-0732">Signal</keyword>
<keyword evidence="2 4" id="KW-0472">Membrane</keyword>
<dbReference type="PANTHER" id="PTHR30329:SF21">
    <property type="entry name" value="LIPOPROTEIN YIAD-RELATED"/>
    <property type="match status" value="1"/>
</dbReference>
<dbReference type="PROSITE" id="PS51123">
    <property type="entry name" value="OMPA_2"/>
    <property type="match status" value="1"/>
</dbReference>
<evidence type="ECO:0000256" key="1">
    <source>
        <dbReference type="ARBA" id="ARBA00004442"/>
    </source>
</evidence>
<evidence type="ECO:0000313" key="7">
    <source>
        <dbReference type="EMBL" id="XBM01319.1"/>
    </source>
</evidence>
<protein>
    <submittedName>
        <fullName evidence="7">OmpA family protein</fullName>
    </submittedName>
</protein>
<comment type="subcellular location">
    <subcellularLocation>
        <location evidence="1">Cell outer membrane</location>
    </subcellularLocation>
</comment>
<dbReference type="PRINTS" id="PR01021">
    <property type="entry name" value="OMPADOMAIN"/>
</dbReference>
<dbReference type="RefSeq" id="WP_348945621.1">
    <property type="nucleotide sequence ID" value="NZ_CP157355.1"/>
</dbReference>
<dbReference type="InterPro" id="IPR036737">
    <property type="entry name" value="OmpA-like_sf"/>
</dbReference>
<dbReference type="KEGG" id="cmav:ABHF33_03235"/>
<dbReference type="PROSITE" id="PS51257">
    <property type="entry name" value="PROKAR_LIPOPROTEIN"/>
    <property type="match status" value="1"/>
</dbReference>
<accession>A0AAU7FCS3</accession>
<name>A0AAU7FCS3_9NEIS</name>
<feature type="signal peptide" evidence="5">
    <location>
        <begin position="1"/>
        <end position="17"/>
    </location>
</feature>
<evidence type="ECO:0000256" key="5">
    <source>
        <dbReference type="SAM" id="SignalP"/>
    </source>
</evidence>
<dbReference type="Gene3D" id="3.30.1330.60">
    <property type="entry name" value="OmpA-like domain"/>
    <property type="match status" value="1"/>
</dbReference>
<dbReference type="Pfam" id="PF13488">
    <property type="entry name" value="Gly-zipper_Omp"/>
    <property type="match status" value="1"/>
</dbReference>
<dbReference type="CDD" id="cd07185">
    <property type="entry name" value="OmpA_C-like"/>
    <property type="match status" value="1"/>
</dbReference>
<dbReference type="PANTHER" id="PTHR30329">
    <property type="entry name" value="STATOR ELEMENT OF FLAGELLAR MOTOR COMPLEX"/>
    <property type="match status" value="1"/>
</dbReference>
<evidence type="ECO:0000259" key="6">
    <source>
        <dbReference type="PROSITE" id="PS51123"/>
    </source>
</evidence>
<keyword evidence="3" id="KW-0998">Cell outer membrane</keyword>
<dbReference type="InterPro" id="IPR006664">
    <property type="entry name" value="OMP_bac"/>
</dbReference>
<dbReference type="Pfam" id="PF00691">
    <property type="entry name" value="OmpA"/>
    <property type="match status" value="1"/>
</dbReference>
<feature type="chain" id="PRO_5044020211" evidence="5">
    <location>
        <begin position="18"/>
        <end position="218"/>
    </location>
</feature>
<dbReference type="SUPFAM" id="SSF103088">
    <property type="entry name" value="OmpA-like"/>
    <property type="match status" value="1"/>
</dbReference>